<keyword evidence="6" id="KW-1185">Reference proteome</keyword>
<dbReference type="Pfam" id="PF00132">
    <property type="entry name" value="Hexapep"/>
    <property type="match status" value="1"/>
</dbReference>
<dbReference type="Gene3D" id="2.160.10.10">
    <property type="entry name" value="Hexapeptide repeat proteins"/>
    <property type="match status" value="1"/>
</dbReference>
<evidence type="ECO:0000313" key="5">
    <source>
        <dbReference type="EMBL" id="MDM4018836.1"/>
    </source>
</evidence>
<dbReference type="RefSeq" id="WP_289166807.1">
    <property type="nucleotide sequence ID" value="NZ_JASZZN010000027.1"/>
</dbReference>
<reference evidence="5 6" key="1">
    <citation type="submission" date="2023-06" db="EMBL/GenBank/DDBJ databases">
        <title>Roseiconus lacunae JC819 isolated from Gulf of Mannar region, Tamil Nadu.</title>
        <authorList>
            <person name="Pk S."/>
            <person name="Ch S."/>
            <person name="Ch V.R."/>
        </authorList>
    </citation>
    <scope>NUCLEOTIDE SEQUENCE [LARGE SCALE GENOMIC DNA]</scope>
    <source>
        <strain evidence="5 6">JC819</strain>
    </source>
</reference>
<comment type="similarity">
    <text evidence="1">Belongs to the transferase hexapeptide repeat family.</text>
</comment>
<dbReference type="InterPro" id="IPR001451">
    <property type="entry name" value="Hexapep"/>
</dbReference>
<keyword evidence="3" id="KW-0677">Repeat</keyword>
<protein>
    <submittedName>
        <fullName evidence="5">DapH/DapD/GlmU-related protein</fullName>
    </submittedName>
</protein>
<dbReference type="PANTHER" id="PTHR23416:SF23">
    <property type="entry name" value="ACETYLTRANSFERASE C18B11.09C-RELATED"/>
    <property type="match status" value="1"/>
</dbReference>
<evidence type="ECO:0000256" key="4">
    <source>
        <dbReference type="ARBA" id="ARBA00023315"/>
    </source>
</evidence>
<evidence type="ECO:0000256" key="1">
    <source>
        <dbReference type="ARBA" id="ARBA00007274"/>
    </source>
</evidence>
<evidence type="ECO:0000256" key="2">
    <source>
        <dbReference type="ARBA" id="ARBA00022679"/>
    </source>
</evidence>
<dbReference type="PANTHER" id="PTHR23416">
    <property type="entry name" value="SIALIC ACID SYNTHASE-RELATED"/>
    <property type="match status" value="1"/>
</dbReference>
<accession>A0ABT7PR71</accession>
<dbReference type="PROSITE" id="PS00101">
    <property type="entry name" value="HEXAPEP_TRANSFERASES"/>
    <property type="match status" value="1"/>
</dbReference>
<evidence type="ECO:0000313" key="6">
    <source>
        <dbReference type="Proteomes" id="UP001239462"/>
    </source>
</evidence>
<keyword evidence="2" id="KW-0808">Transferase</keyword>
<dbReference type="InterPro" id="IPR011004">
    <property type="entry name" value="Trimer_LpxA-like_sf"/>
</dbReference>
<dbReference type="InterPro" id="IPR051159">
    <property type="entry name" value="Hexapeptide_acetyltransf"/>
</dbReference>
<organism evidence="5 6">
    <name type="scientific">Roseiconus lacunae</name>
    <dbReference type="NCBI Taxonomy" id="2605694"/>
    <lineage>
        <taxon>Bacteria</taxon>
        <taxon>Pseudomonadati</taxon>
        <taxon>Planctomycetota</taxon>
        <taxon>Planctomycetia</taxon>
        <taxon>Pirellulales</taxon>
        <taxon>Pirellulaceae</taxon>
        <taxon>Roseiconus</taxon>
    </lineage>
</organism>
<gene>
    <name evidence="5" type="ORF">QTN89_25505</name>
</gene>
<dbReference type="Proteomes" id="UP001239462">
    <property type="component" value="Unassembled WGS sequence"/>
</dbReference>
<sequence length="187" mass="20177">MNLIFDAIKVLCSSATWRWQFRMWEFYGKHNTGAIKRLGAIGRGTHIEPTAKLTDPENIFLGSHCHINHLVCLQPGTAKIRIGDDLLCGPGTMLFATNYKPGAGILRESEWIAQDITIGNDVWLGAGVVITAGVTIGDHTIVAAGSVVTKSLPAGMIAAGIPAKSIRPRPGFESITELRNDIRESSD</sequence>
<comment type="caution">
    <text evidence="5">The sequence shown here is derived from an EMBL/GenBank/DDBJ whole genome shotgun (WGS) entry which is preliminary data.</text>
</comment>
<dbReference type="InterPro" id="IPR018357">
    <property type="entry name" value="Hexapep_transf_CS"/>
</dbReference>
<keyword evidence="4" id="KW-0012">Acyltransferase</keyword>
<proteinExistence type="inferred from homology"/>
<evidence type="ECO:0000256" key="3">
    <source>
        <dbReference type="ARBA" id="ARBA00022737"/>
    </source>
</evidence>
<name>A0ABT7PR71_9BACT</name>
<dbReference type="EMBL" id="JASZZN010000027">
    <property type="protein sequence ID" value="MDM4018836.1"/>
    <property type="molecule type" value="Genomic_DNA"/>
</dbReference>
<dbReference type="SUPFAM" id="SSF51161">
    <property type="entry name" value="Trimeric LpxA-like enzymes"/>
    <property type="match status" value="1"/>
</dbReference>